<organism evidence="1 2">
    <name type="scientific">Psychrobacillus psychrotolerans</name>
    <dbReference type="NCBI Taxonomy" id="126156"/>
    <lineage>
        <taxon>Bacteria</taxon>
        <taxon>Bacillati</taxon>
        <taxon>Bacillota</taxon>
        <taxon>Bacilli</taxon>
        <taxon>Bacillales</taxon>
        <taxon>Bacillaceae</taxon>
        <taxon>Psychrobacillus</taxon>
    </lineage>
</organism>
<protein>
    <submittedName>
        <fullName evidence="1">Uncharacterized protein</fullName>
    </submittedName>
</protein>
<dbReference type="Proteomes" id="UP000198734">
    <property type="component" value="Unassembled WGS sequence"/>
</dbReference>
<accession>A0A1I5W814</accession>
<gene>
    <name evidence="1" type="ORF">SAMN05421670_1130</name>
</gene>
<dbReference type="EMBL" id="FOXU01000001">
    <property type="protein sequence ID" value="SFQ15366.1"/>
    <property type="molecule type" value="Genomic_DNA"/>
</dbReference>
<keyword evidence="2" id="KW-1185">Reference proteome</keyword>
<sequence>MIDKEKQIETLLYGNPLDFACKTLGVPNMRNHKYSKVFTVSYEEVYEYISVHGLPHSDSASKYSLDEGFHYFEEEGKWYTFFRERGCIYNEQNFGDYELGKKYIVTTLLQLSGTGLY</sequence>
<dbReference type="OrthoDB" id="2967050at2"/>
<evidence type="ECO:0000313" key="2">
    <source>
        <dbReference type="Proteomes" id="UP000198734"/>
    </source>
</evidence>
<name>A0A1I5W814_9BACI</name>
<dbReference type="AlphaFoldDB" id="A0A1I5W814"/>
<proteinExistence type="predicted"/>
<evidence type="ECO:0000313" key="1">
    <source>
        <dbReference type="EMBL" id="SFQ15366.1"/>
    </source>
</evidence>
<reference evidence="2" key="1">
    <citation type="submission" date="2016-10" db="EMBL/GenBank/DDBJ databases">
        <authorList>
            <person name="Varghese N."/>
            <person name="Submissions S."/>
        </authorList>
    </citation>
    <scope>NUCLEOTIDE SEQUENCE [LARGE SCALE GENOMIC DNA]</scope>
    <source>
        <strain evidence="2">DSM 11706</strain>
    </source>
</reference>
<dbReference type="RefSeq" id="WP_093534971.1">
    <property type="nucleotide sequence ID" value="NZ_FOXU01000001.1"/>
</dbReference>